<accession>A0A2T0PVC2</accession>
<evidence type="ECO:0000313" key="7">
    <source>
        <dbReference type="EMBL" id="PRX95479.1"/>
    </source>
</evidence>
<dbReference type="SUPFAM" id="SSF52283">
    <property type="entry name" value="Formate/glycerate dehydrogenase catalytic domain-like"/>
    <property type="match status" value="1"/>
</dbReference>
<organism evidence="7 8">
    <name type="scientific">Allonocardiopsis opalescens</name>
    <dbReference type="NCBI Taxonomy" id="1144618"/>
    <lineage>
        <taxon>Bacteria</taxon>
        <taxon>Bacillati</taxon>
        <taxon>Actinomycetota</taxon>
        <taxon>Actinomycetes</taxon>
        <taxon>Streptosporangiales</taxon>
        <taxon>Allonocardiopsis</taxon>
    </lineage>
</organism>
<dbReference type="InterPro" id="IPR029753">
    <property type="entry name" value="D-isomer_DH_CS"/>
</dbReference>
<dbReference type="AlphaFoldDB" id="A0A2T0PVC2"/>
<comment type="caution">
    <text evidence="7">The sequence shown here is derived from an EMBL/GenBank/DDBJ whole genome shotgun (WGS) entry which is preliminary data.</text>
</comment>
<dbReference type="Gene3D" id="3.40.50.720">
    <property type="entry name" value="NAD(P)-binding Rossmann-like Domain"/>
    <property type="match status" value="2"/>
</dbReference>
<dbReference type="Pfam" id="PF00389">
    <property type="entry name" value="2-Hacid_dh"/>
    <property type="match status" value="1"/>
</dbReference>
<dbReference type="InterPro" id="IPR006139">
    <property type="entry name" value="D-isomer_2_OHA_DH_cat_dom"/>
</dbReference>
<dbReference type="GO" id="GO:0016616">
    <property type="term" value="F:oxidoreductase activity, acting on the CH-OH group of donors, NAD or NADP as acceptor"/>
    <property type="evidence" value="ECO:0007669"/>
    <property type="project" value="InterPro"/>
</dbReference>
<sequence length="300" mass="32713">MDERVLVPWQETREGAPGDLAVDVYDGDSEPPGDLSDVVFFVLPYYRRQAPKLVPSMPRLRVLQTLNAGYDDLLPLLRPGVTLCNGRGLHDASTAEHALGLILASQRDFPRWRDAQREGRWDTEHTRSLTDSRVLIIGYGSIGAALDTRLRACEAEVVRVARRPRPAEDVHGIADLPRLLPSADIVVLIAPLTADTRGLIGSRELALLRDDALVVNVGRGPVLDTAALLAENGRVRAALDVTDPEPLPADHPLWHAPGVFITPHVAGGSASFYPRAKRLVAEQLRRFATGEPLANVVRTG</sequence>
<dbReference type="PANTHER" id="PTHR43333">
    <property type="entry name" value="2-HACID_DH_C DOMAIN-CONTAINING PROTEIN"/>
    <property type="match status" value="1"/>
</dbReference>
<dbReference type="GO" id="GO:0051287">
    <property type="term" value="F:NAD binding"/>
    <property type="evidence" value="ECO:0007669"/>
    <property type="project" value="InterPro"/>
</dbReference>
<evidence type="ECO:0000256" key="1">
    <source>
        <dbReference type="ARBA" id="ARBA00005854"/>
    </source>
</evidence>
<comment type="similarity">
    <text evidence="1 4">Belongs to the D-isomer specific 2-hydroxyacid dehydrogenase family.</text>
</comment>
<proteinExistence type="inferred from homology"/>
<keyword evidence="2 4" id="KW-0560">Oxidoreductase</keyword>
<dbReference type="Proteomes" id="UP000237846">
    <property type="component" value="Unassembled WGS sequence"/>
</dbReference>
<name>A0A2T0PVC2_9ACTN</name>
<feature type="domain" description="D-isomer specific 2-hydroxyacid dehydrogenase catalytic" evidence="5">
    <location>
        <begin position="55"/>
        <end position="297"/>
    </location>
</feature>
<dbReference type="InterPro" id="IPR006140">
    <property type="entry name" value="D-isomer_DH_NAD-bd"/>
</dbReference>
<reference evidence="7 8" key="1">
    <citation type="submission" date="2018-03" db="EMBL/GenBank/DDBJ databases">
        <title>Genomic Encyclopedia of Archaeal and Bacterial Type Strains, Phase II (KMG-II): from individual species to whole genera.</title>
        <authorList>
            <person name="Goeker M."/>
        </authorList>
    </citation>
    <scope>NUCLEOTIDE SEQUENCE [LARGE SCALE GENOMIC DNA]</scope>
    <source>
        <strain evidence="7 8">DSM 45601</strain>
    </source>
</reference>
<evidence type="ECO:0000256" key="3">
    <source>
        <dbReference type="ARBA" id="ARBA00023027"/>
    </source>
</evidence>
<evidence type="ECO:0000259" key="5">
    <source>
        <dbReference type="Pfam" id="PF00389"/>
    </source>
</evidence>
<dbReference type="RefSeq" id="WP_106251577.1">
    <property type="nucleotide sequence ID" value="NZ_PVZC01000009.1"/>
</dbReference>
<evidence type="ECO:0000256" key="4">
    <source>
        <dbReference type="RuleBase" id="RU003719"/>
    </source>
</evidence>
<dbReference type="InterPro" id="IPR036291">
    <property type="entry name" value="NAD(P)-bd_dom_sf"/>
</dbReference>
<dbReference type="OrthoDB" id="4324715at2"/>
<dbReference type="PROSITE" id="PS00670">
    <property type="entry name" value="D_2_HYDROXYACID_DH_2"/>
    <property type="match status" value="1"/>
</dbReference>
<dbReference type="EMBL" id="PVZC01000009">
    <property type="protein sequence ID" value="PRX95479.1"/>
    <property type="molecule type" value="Genomic_DNA"/>
</dbReference>
<keyword evidence="3" id="KW-0520">NAD</keyword>
<gene>
    <name evidence="7" type="ORF">CLV72_10987</name>
</gene>
<protein>
    <submittedName>
        <fullName evidence="7">Phosphoglycerate dehydrogenase-like enzyme</fullName>
    </submittedName>
</protein>
<dbReference type="CDD" id="cd12166">
    <property type="entry name" value="2-Hacid_dh_7"/>
    <property type="match status" value="1"/>
</dbReference>
<evidence type="ECO:0000256" key="2">
    <source>
        <dbReference type="ARBA" id="ARBA00023002"/>
    </source>
</evidence>
<feature type="domain" description="D-isomer specific 2-hydroxyacid dehydrogenase NAD-binding" evidence="6">
    <location>
        <begin position="99"/>
        <end position="266"/>
    </location>
</feature>
<keyword evidence="8" id="KW-1185">Reference proteome</keyword>
<dbReference type="SUPFAM" id="SSF51735">
    <property type="entry name" value="NAD(P)-binding Rossmann-fold domains"/>
    <property type="match status" value="1"/>
</dbReference>
<evidence type="ECO:0000313" key="8">
    <source>
        <dbReference type="Proteomes" id="UP000237846"/>
    </source>
</evidence>
<dbReference type="PROSITE" id="PS00671">
    <property type="entry name" value="D_2_HYDROXYACID_DH_3"/>
    <property type="match status" value="1"/>
</dbReference>
<evidence type="ECO:0000259" key="6">
    <source>
        <dbReference type="Pfam" id="PF02826"/>
    </source>
</evidence>
<dbReference type="Pfam" id="PF02826">
    <property type="entry name" value="2-Hacid_dh_C"/>
    <property type="match status" value="1"/>
</dbReference>
<dbReference type="PANTHER" id="PTHR43333:SF1">
    <property type="entry name" value="D-ISOMER SPECIFIC 2-HYDROXYACID DEHYDROGENASE NAD-BINDING DOMAIN-CONTAINING PROTEIN"/>
    <property type="match status" value="1"/>
</dbReference>